<evidence type="ECO:0000313" key="3">
    <source>
        <dbReference type="Proteomes" id="UP001500457"/>
    </source>
</evidence>
<dbReference type="PANTHER" id="PTHR47197">
    <property type="entry name" value="PROTEIN NIRF"/>
    <property type="match status" value="1"/>
</dbReference>
<dbReference type="InterPro" id="IPR011044">
    <property type="entry name" value="Quino_amine_DH_bsu"/>
</dbReference>
<gene>
    <name evidence="2" type="ORF">GCM10023203_58720</name>
</gene>
<dbReference type="Proteomes" id="UP001500457">
    <property type="component" value="Unassembled WGS sequence"/>
</dbReference>
<organism evidence="2 3">
    <name type="scientific">Actinomycetospora straminea</name>
    <dbReference type="NCBI Taxonomy" id="663607"/>
    <lineage>
        <taxon>Bacteria</taxon>
        <taxon>Bacillati</taxon>
        <taxon>Actinomycetota</taxon>
        <taxon>Actinomycetes</taxon>
        <taxon>Pseudonocardiales</taxon>
        <taxon>Pseudonocardiaceae</taxon>
        <taxon>Actinomycetospora</taxon>
    </lineage>
</organism>
<dbReference type="InterPro" id="IPR051200">
    <property type="entry name" value="Host-pathogen_enzymatic-act"/>
</dbReference>
<proteinExistence type="predicted"/>
<evidence type="ECO:0000313" key="2">
    <source>
        <dbReference type="EMBL" id="GAA4896511.1"/>
    </source>
</evidence>
<evidence type="ECO:0000256" key="1">
    <source>
        <dbReference type="SAM" id="MobiDB-lite"/>
    </source>
</evidence>
<name>A0ABP9F8F5_9PSEU</name>
<dbReference type="RefSeq" id="WP_274235204.1">
    <property type="nucleotide sequence ID" value="NZ_BAABHQ010000030.1"/>
</dbReference>
<dbReference type="EMBL" id="BAABHQ010000030">
    <property type="protein sequence ID" value="GAA4896511.1"/>
    <property type="molecule type" value="Genomic_DNA"/>
</dbReference>
<sequence>MSSRSRSRSRVLVVAVTLLLALLAGCSGGGAPEAAAPPPPPVPRRLPEPLPGPAEPAVAPPAAATPVGRVVPVRAAPEGVVADGPSRTAAVGVRAPDELALVNLDSGAVTGRVPLPGVVRHLQLAGPGGPVLVPDESANAFLRVALPGGRIESRVTTGASPHDATQASPDTVFVADEAGGSLTVVRGDQVVRTFTDVTQPGGLAAAAGRVGAIDVRENTLSIYDPATLTPLAELPAGAGPTHLVADRNGRLLVADTRGDRLLVFDPAGTPRRLADLPLPGSPYGLGYDATRDRLWVTLTATNEVVGFDTSGPQPREVARIPTVRQPNTVAADPSTGRIVVTGTAEGVLQLIDP</sequence>
<dbReference type="Gene3D" id="2.130.10.10">
    <property type="entry name" value="YVTN repeat-like/Quinoprotein amine dehydrogenase"/>
    <property type="match status" value="2"/>
</dbReference>
<dbReference type="SUPFAM" id="SSF50969">
    <property type="entry name" value="YVTN repeat-like/Quinoprotein amine dehydrogenase"/>
    <property type="match status" value="1"/>
</dbReference>
<protein>
    <recommendedName>
        <fullName evidence="4">DNA-binding beta-propeller fold protein YncE</fullName>
    </recommendedName>
</protein>
<dbReference type="PROSITE" id="PS51257">
    <property type="entry name" value="PROKAR_LIPOPROTEIN"/>
    <property type="match status" value="1"/>
</dbReference>
<dbReference type="InterPro" id="IPR015943">
    <property type="entry name" value="WD40/YVTN_repeat-like_dom_sf"/>
</dbReference>
<comment type="caution">
    <text evidence="2">The sequence shown here is derived from an EMBL/GenBank/DDBJ whole genome shotgun (WGS) entry which is preliminary data.</text>
</comment>
<dbReference type="PROSITE" id="PS51318">
    <property type="entry name" value="TAT"/>
    <property type="match status" value="1"/>
</dbReference>
<feature type="region of interest" description="Disordered" evidence="1">
    <location>
        <begin position="29"/>
        <end position="61"/>
    </location>
</feature>
<feature type="compositionally biased region" description="Pro residues" evidence="1">
    <location>
        <begin position="35"/>
        <end position="54"/>
    </location>
</feature>
<evidence type="ECO:0008006" key="4">
    <source>
        <dbReference type="Google" id="ProtNLM"/>
    </source>
</evidence>
<dbReference type="PANTHER" id="PTHR47197:SF3">
    <property type="entry name" value="DIHYDRO-HEME D1 DEHYDROGENASE"/>
    <property type="match status" value="1"/>
</dbReference>
<accession>A0ABP9F8F5</accession>
<keyword evidence="3" id="KW-1185">Reference proteome</keyword>
<dbReference type="InterPro" id="IPR006311">
    <property type="entry name" value="TAT_signal"/>
</dbReference>
<reference evidence="3" key="1">
    <citation type="journal article" date="2019" name="Int. J. Syst. Evol. Microbiol.">
        <title>The Global Catalogue of Microorganisms (GCM) 10K type strain sequencing project: providing services to taxonomists for standard genome sequencing and annotation.</title>
        <authorList>
            <consortium name="The Broad Institute Genomics Platform"/>
            <consortium name="The Broad Institute Genome Sequencing Center for Infectious Disease"/>
            <person name="Wu L."/>
            <person name="Ma J."/>
        </authorList>
    </citation>
    <scope>NUCLEOTIDE SEQUENCE [LARGE SCALE GENOMIC DNA]</scope>
    <source>
        <strain evidence="3">JCM 17983</strain>
    </source>
</reference>